<evidence type="ECO:0000256" key="2">
    <source>
        <dbReference type="ARBA" id="ARBA00005233"/>
    </source>
</evidence>
<accession>A0ABX9AJ51</accession>
<keyword evidence="5" id="KW-0281">Fimbrium</keyword>
<dbReference type="SUPFAM" id="SSF54523">
    <property type="entry name" value="Pili subunits"/>
    <property type="match status" value="1"/>
</dbReference>
<protein>
    <submittedName>
        <fullName evidence="7">Prepilin peptidase-dependent pilin</fullName>
    </submittedName>
</protein>
<gene>
    <name evidence="7" type="primary">ppdD</name>
    <name evidence="7" type="ORF">K6K13_17840</name>
</gene>
<keyword evidence="6" id="KW-0472">Membrane</keyword>
<dbReference type="Pfam" id="PF07963">
    <property type="entry name" value="N_methyl"/>
    <property type="match status" value="1"/>
</dbReference>
<dbReference type="Pfam" id="PF00114">
    <property type="entry name" value="Pilin"/>
    <property type="match status" value="1"/>
</dbReference>
<dbReference type="RefSeq" id="WP_222158177.1">
    <property type="nucleotide sequence ID" value="NZ_CP081864.1"/>
</dbReference>
<evidence type="ECO:0000256" key="6">
    <source>
        <dbReference type="SAM" id="Phobius"/>
    </source>
</evidence>
<evidence type="ECO:0000256" key="1">
    <source>
        <dbReference type="ARBA" id="ARBA00004167"/>
    </source>
</evidence>
<evidence type="ECO:0000256" key="3">
    <source>
        <dbReference type="ARBA" id="ARBA00011156"/>
    </source>
</evidence>
<dbReference type="InterPro" id="IPR012902">
    <property type="entry name" value="N_methyl_site"/>
</dbReference>
<dbReference type="NCBIfam" id="TIGR02532">
    <property type="entry name" value="IV_pilin_GFxxxE"/>
    <property type="match status" value="1"/>
</dbReference>
<evidence type="ECO:0000256" key="5">
    <source>
        <dbReference type="RuleBase" id="RU000389"/>
    </source>
</evidence>
<dbReference type="NCBIfam" id="NF007862">
    <property type="entry name" value="PRK10574.1"/>
    <property type="match status" value="1"/>
</dbReference>
<proteinExistence type="inferred from homology"/>
<comment type="similarity">
    <text evidence="2 5">Belongs to the N-Me-Phe pilin family.</text>
</comment>
<dbReference type="EMBL" id="CP081864">
    <property type="protein sequence ID" value="QZN95067.1"/>
    <property type="molecule type" value="Genomic_DNA"/>
</dbReference>
<organism evidence="7 8">
    <name type="scientific">Symbiopectobacterium purcellii</name>
    <dbReference type="NCBI Taxonomy" id="2871826"/>
    <lineage>
        <taxon>Bacteria</taxon>
        <taxon>Pseudomonadati</taxon>
        <taxon>Pseudomonadota</taxon>
        <taxon>Gammaproteobacteria</taxon>
        <taxon>Enterobacterales</taxon>
        <taxon>Enterobacteriaceae</taxon>
    </lineage>
</organism>
<dbReference type="Gene3D" id="3.30.700.10">
    <property type="entry name" value="Glycoprotein, Type 4 Pilin"/>
    <property type="match status" value="1"/>
</dbReference>
<name>A0ABX9AJ51_9ENTR</name>
<evidence type="ECO:0000256" key="4">
    <source>
        <dbReference type="ARBA" id="ARBA00022481"/>
    </source>
</evidence>
<reference evidence="7 8" key="1">
    <citation type="submission" date="2021-08" db="EMBL/GenBank/DDBJ databases">
        <title>Culture and genomic analysis of Symbiopectobacterium purcellii sp. nov. gen. nov., isolated from the leafhopper Empoasca decipiens.</title>
        <authorList>
            <person name="Nadal-Jimenez P."/>
            <person name="Siozios S."/>
            <person name="Halliday N."/>
            <person name="Camara M."/>
            <person name="Hurst G.D.D."/>
        </authorList>
    </citation>
    <scope>NUCLEOTIDE SEQUENCE [LARGE SCALE GENOMIC DNA]</scope>
    <source>
        <strain evidence="7 8">SyEd1</strain>
    </source>
</reference>
<keyword evidence="6" id="KW-0812">Transmembrane</keyword>
<dbReference type="PANTHER" id="PTHR30093">
    <property type="entry name" value="GENERAL SECRETION PATHWAY PROTEIN G"/>
    <property type="match status" value="1"/>
</dbReference>
<evidence type="ECO:0000313" key="7">
    <source>
        <dbReference type="EMBL" id="QZN95067.1"/>
    </source>
</evidence>
<dbReference type="PRINTS" id="PR00813">
    <property type="entry name" value="BCTERIALGSPG"/>
</dbReference>
<comment type="subunit">
    <text evidence="3">The pili are polar flexible filaments of about 5.4 nanometers diameter and 2.5 micrometers average length; they consist of only a single polypeptide chain arranged in a helical configuration of five subunits per turn in the assembled pilus.</text>
</comment>
<dbReference type="PANTHER" id="PTHR30093:SF34">
    <property type="entry name" value="PREPILIN PEPTIDASE-DEPENDENT PROTEIN D"/>
    <property type="match status" value="1"/>
</dbReference>
<sequence>MNTERGFTLVELMIVIAIVAILASIGIPAYQGYLQKAAMTDALQSLAPYQTAVNLCALENSSVTPCNAGSQGIPAARGSRYVSNLSVTQGVISLTGQSALQGLHVTLIPYWDSGSSSVIWRRHCQAASQAESLTVACERVFRFDDASE</sequence>
<dbReference type="InterPro" id="IPR045584">
    <property type="entry name" value="Pilin-like"/>
</dbReference>
<feature type="transmembrane region" description="Helical" evidence="6">
    <location>
        <begin position="12"/>
        <end position="30"/>
    </location>
</feature>
<keyword evidence="8" id="KW-1185">Reference proteome</keyword>
<dbReference type="Proteomes" id="UP000825886">
    <property type="component" value="Chromosome"/>
</dbReference>
<evidence type="ECO:0000313" key="8">
    <source>
        <dbReference type="Proteomes" id="UP000825886"/>
    </source>
</evidence>
<dbReference type="PROSITE" id="PS00409">
    <property type="entry name" value="PROKAR_NTER_METHYL"/>
    <property type="match status" value="1"/>
</dbReference>
<keyword evidence="6" id="KW-1133">Transmembrane helix</keyword>
<keyword evidence="4" id="KW-0488">Methylation</keyword>
<dbReference type="InterPro" id="IPR001082">
    <property type="entry name" value="Pilin"/>
</dbReference>
<dbReference type="InterPro" id="IPR000983">
    <property type="entry name" value="Bac_GSPG_pilin"/>
</dbReference>
<comment type="subcellular location">
    <subcellularLocation>
        <location evidence="1">Membrane</location>
        <topology evidence="1">Single-pass membrane protein</topology>
    </subcellularLocation>
</comment>